<dbReference type="AlphaFoldDB" id="A0A9P0M7J3"/>
<evidence type="ECO:0000313" key="2">
    <source>
        <dbReference type="EMBL" id="CAH2013301.1"/>
    </source>
</evidence>
<evidence type="ECO:0000313" key="3">
    <source>
        <dbReference type="Proteomes" id="UP001152888"/>
    </source>
</evidence>
<feature type="compositionally biased region" description="Acidic residues" evidence="1">
    <location>
        <begin position="53"/>
        <end position="75"/>
    </location>
</feature>
<reference evidence="2" key="1">
    <citation type="submission" date="2022-03" db="EMBL/GenBank/DDBJ databases">
        <authorList>
            <person name="Sayadi A."/>
        </authorList>
    </citation>
    <scope>NUCLEOTIDE SEQUENCE</scope>
</reference>
<gene>
    <name evidence="2" type="ORF">ACAOBT_LOCUS33390</name>
</gene>
<sequence length="168" mass="19232">MDMPGPSNFHPIPCKNFYGVDTEEELGGDESDLGSNVNPEEEIRDDGERDTDTEQSDDESGDDPASDSSTSEDDIPLLYRGSYNGKDKTKWKKAEPTQSIRTRRQNIVTHLPGTKGAARQADTPLKAWQCFFADELLLKIVEYTNIYIRIIRDKYKRERDAKTQIWKR</sequence>
<protein>
    <recommendedName>
        <fullName evidence="4">PiggyBac transposable element-derived protein domain-containing protein</fullName>
    </recommendedName>
</protein>
<organism evidence="2 3">
    <name type="scientific">Acanthoscelides obtectus</name>
    <name type="common">Bean weevil</name>
    <name type="synonym">Bruchus obtectus</name>
    <dbReference type="NCBI Taxonomy" id="200917"/>
    <lineage>
        <taxon>Eukaryota</taxon>
        <taxon>Metazoa</taxon>
        <taxon>Ecdysozoa</taxon>
        <taxon>Arthropoda</taxon>
        <taxon>Hexapoda</taxon>
        <taxon>Insecta</taxon>
        <taxon>Pterygota</taxon>
        <taxon>Neoptera</taxon>
        <taxon>Endopterygota</taxon>
        <taxon>Coleoptera</taxon>
        <taxon>Polyphaga</taxon>
        <taxon>Cucujiformia</taxon>
        <taxon>Chrysomeloidea</taxon>
        <taxon>Chrysomelidae</taxon>
        <taxon>Bruchinae</taxon>
        <taxon>Bruchini</taxon>
        <taxon>Acanthoscelides</taxon>
    </lineage>
</organism>
<evidence type="ECO:0008006" key="4">
    <source>
        <dbReference type="Google" id="ProtNLM"/>
    </source>
</evidence>
<feature type="compositionally biased region" description="Acidic residues" evidence="1">
    <location>
        <begin position="21"/>
        <end position="32"/>
    </location>
</feature>
<accession>A0A9P0M7J3</accession>
<evidence type="ECO:0000256" key="1">
    <source>
        <dbReference type="SAM" id="MobiDB-lite"/>
    </source>
</evidence>
<feature type="region of interest" description="Disordered" evidence="1">
    <location>
        <begin position="1"/>
        <end position="100"/>
    </location>
</feature>
<dbReference type="Proteomes" id="UP001152888">
    <property type="component" value="Unassembled WGS sequence"/>
</dbReference>
<keyword evidence="3" id="KW-1185">Reference proteome</keyword>
<comment type="caution">
    <text evidence="2">The sequence shown here is derived from an EMBL/GenBank/DDBJ whole genome shotgun (WGS) entry which is preliminary data.</text>
</comment>
<proteinExistence type="predicted"/>
<name>A0A9P0M7J3_ACAOB</name>
<feature type="compositionally biased region" description="Basic and acidic residues" evidence="1">
    <location>
        <begin position="85"/>
        <end position="95"/>
    </location>
</feature>
<dbReference type="EMBL" id="CAKOFQ010008309">
    <property type="protein sequence ID" value="CAH2013301.1"/>
    <property type="molecule type" value="Genomic_DNA"/>
</dbReference>
<dbReference type="OrthoDB" id="6779804at2759"/>